<dbReference type="PANTHER" id="PTHR46696:SF1">
    <property type="entry name" value="CYTOCHROME P450 YJIB-RELATED"/>
    <property type="match status" value="1"/>
</dbReference>
<dbReference type="EMBL" id="WOFH01000001">
    <property type="protein sequence ID" value="MUN35071.1"/>
    <property type="molecule type" value="Genomic_DNA"/>
</dbReference>
<dbReference type="PRINTS" id="PR00359">
    <property type="entry name" value="BP450"/>
</dbReference>
<dbReference type="GO" id="GO:0005506">
    <property type="term" value="F:iron ion binding"/>
    <property type="evidence" value="ECO:0007669"/>
    <property type="project" value="InterPro"/>
</dbReference>
<evidence type="ECO:0000256" key="4">
    <source>
        <dbReference type="ARBA" id="ARBA00023002"/>
    </source>
</evidence>
<keyword evidence="6 7" id="KW-0503">Monooxygenase</keyword>
<dbReference type="GO" id="GO:0016705">
    <property type="term" value="F:oxidoreductase activity, acting on paired donors, with incorporation or reduction of molecular oxygen"/>
    <property type="evidence" value="ECO:0007669"/>
    <property type="project" value="InterPro"/>
</dbReference>
<keyword evidence="5 7" id="KW-0408">Iron</keyword>
<dbReference type="PROSITE" id="PS00086">
    <property type="entry name" value="CYTOCHROME_P450"/>
    <property type="match status" value="1"/>
</dbReference>
<dbReference type="GO" id="GO:0020037">
    <property type="term" value="F:heme binding"/>
    <property type="evidence" value="ECO:0007669"/>
    <property type="project" value="InterPro"/>
</dbReference>
<dbReference type="GO" id="GO:0004497">
    <property type="term" value="F:monooxygenase activity"/>
    <property type="evidence" value="ECO:0007669"/>
    <property type="project" value="UniProtKB-KW"/>
</dbReference>
<comment type="caution">
    <text evidence="8">The sequence shown here is derived from an EMBL/GenBank/DDBJ whole genome shotgun (WGS) entry which is preliminary data.</text>
</comment>
<protein>
    <submittedName>
        <fullName evidence="8">Cytochrome P450</fullName>
    </submittedName>
</protein>
<organism evidence="8 9">
    <name type="scientific">Actinomadura litoris</name>
    <dbReference type="NCBI Taxonomy" id="2678616"/>
    <lineage>
        <taxon>Bacteria</taxon>
        <taxon>Bacillati</taxon>
        <taxon>Actinomycetota</taxon>
        <taxon>Actinomycetes</taxon>
        <taxon>Streptosporangiales</taxon>
        <taxon>Thermomonosporaceae</taxon>
        <taxon>Actinomadura</taxon>
    </lineage>
</organism>
<evidence type="ECO:0000256" key="2">
    <source>
        <dbReference type="ARBA" id="ARBA00022617"/>
    </source>
</evidence>
<evidence type="ECO:0000256" key="1">
    <source>
        <dbReference type="ARBA" id="ARBA00010617"/>
    </source>
</evidence>
<gene>
    <name evidence="8" type="ORF">GNZ18_00420</name>
</gene>
<keyword evidence="9" id="KW-1185">Reference proteome</keyword>
<sequence>MGTGSDADPYPAYARLREERPVCRVRLRDNVHCWVVSRYEDARSAFADPRLSRDPRAAGPAWREADRGRPLEDGAGLGVHLLTREPPDHERLRRLVSAVFTKARTEALRERVEQVADSLIDAFEERGEAELIAEFAYPLPITVICEILGIPAEDRSLFRQWTSNAVATESGDVDGRVNGVQPPGEYLRALVAAKRDAPGDDLISALVADQGQGRLSESELLSMIFLLVIAGHENTAGLIGNGLVALLRSPEQLALLRERPELADAVVEEVLRYDGPMELAAWRWTTEPVEIGGTLIPAGEPVLIALAGAHRDPARFTEPDRFDVERPDNAHLGFGHGRHHCLGAPLGRLEGAVGLRALVRRLPDLALAVPQERLRRQPSSIVRALHELPVVFTPVRGPGEAAGPPARRR</sequence>
<dbReference type="SUPFAM" id="SSF48264">
    <property type="entry name" value="Cytochrome P450"/>
    <property type="match status" value="1"/>
</dbReference>
<evidence type="ECO:0000256" key="5">
    <source>
        <dbReference type="ARBA" id="ARBA00023004"/>
    </source>
</evidence>
<dbReference type="PANTHER" id="PTHR46696">
    <property type="entry name" value="P450, PUTATIVE (EUROFUNG)-RELATED"/>
    <property type="match status" value="1"/>
</dbReference>
<evidence type="ECO:0000256" key="3">
    <source>
        <dbReference type="ARBA" id="ARBA00022723"/>
    </source>
</evidence>
<name>A0A7K1KSB5_9ACTN</name>
<keyword evidence="4 7" id="KW-0560">Oxidoreductase</keyword>
<proteinExistence type="inferred from homology"/>
<evidence type="ECO:0000256" key="6">
    <source>
        <dbReference type="ARBA" id="ARBA00023033"/>
    </source>
</evidence>
<evidence type="ECO:0000256" key="7">
    <source>
        <dbReference type="RuleBase" id="RU000461"/>
    </source>
</evidence>
<accession>A0A7K1KSB5</accession>
<dbReference type="Pfam" id="PF00067">
    <property type="entry name" value="p450"/>
    <property type="match status" value="1"/>
</dbReference>
<dbReference type="FunFam" id="1.10.630.10:FF:000018">
    <property type="entry name" value="Cytochrome P450 monooxygenase"/>
    <property type="match status" value="1"/>
</dbReference>
<dbReference type="InterPro" id="IPR036396">
    <property type="entry name" value="Cyt_P450_sf"/>
</dbReference>
<dbReference type="InterPro" id="IPR001128">
    <property type="entry name" value="Cyt_P450"/>
</dbReference>
<comment type="similarity">
    <text evidence="1 7">Belongs to the cytochrome P450 family.</text>
</comment>
<reference evidence="8 9" key="1">
    <citation type="submission" date="2019-11" db="EMBL/GenBank/DDBJ databases">
        <authorList>
            <person name="Cao P."/>
        </authorList>
    </citation>
    <scope>NUCLEOTIDE SEQUENCE [LARGE SCALE GENOMIC DNA]</scope>
    <source>
        <strain evidence="8 9">NEAU-AAG5</strain>
    </source>
</reference>
<dbReference type="CDD" id="cd11029">
    <property type="entry name" value="CYP107-like"/>
    <property type="match status" value="1"/>
</dbReference>
<dbReference type="InterPro" id="IPR002397">
    <property type="entry name" value="Cyt_P450_B"/>
</dbReference>
<keyword evidence="2 7" id="KW-0349">Heme</keyword>
<dbReference type="Proteomes" id="UP000432015">
    <property type="component" value="Unassembled WGS sequence"/>
</dbReference>
<dbReference type="Gene3D" id="1.10.630.10">
    <property type="entry name" value="Cytochrome P450"/>
    <property type="match status" value="1"/>
</dbReference>
<keyword evidence="3 7" id="KW-0479">Metal-binding</keyword>
<dbReference type="InterPro" id="IPR017972">
    <property type="entry name" value="Cyt_P450_CS"/>
</dbReference>
<evidence type="ECO:0000313" key="9">
    <source>
        <dbReference type="Proteomes" id="UP000432015"/>
    </source>
</evidence>
<evidence type="ECO:0000313" key="8">
    <source>
        <dbReference type="EMBL" id="MUN35071.1"/>
    </source>
</evidence>
<dbReference type="AlphaFoldDB" id="A0A7K1KSB5"/>